<keyword evidence="4 5" id="KW-0173">Coenzyme A biosynthesis</keyword>
<dbReference type="EC" id="2.7.1.24" evidence="5 6"/>
<keyword evidence="3 5" id="KW-0067">ATP-binding</keyword>
<keyword evidence="5" id="KW-0963">Cytoplasm</keyword>
<keyword evidence="5 7" id="KW-0418">Kinase</keyword>
<evidence type="ECO:0000313" key="7">
    <source>
        <dbReference type="EMBL" id="MBK6973949.1"/>
    </source>
</evidence>
<evidence type="ECO:0000256" key="5">
    <source>
        <dbReference type="HAMAP-Rule" id="MF_00376"/>
    </source>
</evidence>
<name>A0A9D7E4B8_9PROT</name>
<evidence type="ECO:0000256" key="1">
    <source>
        <dbReference type="ARBA" id="ARBA00009018"/>
    </source>
</evidence>
<comment type="pathway">
    <text evidence="5">Cofactor biosynthesis; coenzyme A biosynthesis; CoA from (R)-pantothenate: step 5/5.</text>
</comment>
<gene>
    <name evidence="5" type="primary">coaE</name>
    <name evidence="7" type="ORF">IPH26_13800</name>
</gene>
<dbReference type="PANTHER" id="PTHR10695:SF46">
    <property type="entry name" value="BIFUNCTIONAL COENZYME A SYNTHASE-RELATED"/>
    <property type="match status" value="1"/>
</dbReference>
<comment type="similarity">
    <text evidence="1 5">Belongs to the CoaE family.</text>
</comment>
<dbReference type="GO" id="GO:0015937">
    <property type="term" value="P:coenzyme A biosynthetic process"/>
    <property type="evidence" value="ECO:0007669"/>
    <property type="project" value="UniProtKB-UniRule"/>
</dbReference>
<dbReference type="CDD" id="cd02022">
    <property type="entry name" value="DPCK"/>
    <property type="match status" value="1"/>
</dbReference>
<organism evidence="7 8">
    <name type="scientific">Candidatus Methylophosphatis roskildensis</name>
    <dbReference type="NCBI Taxonomy" id="2899263"/>
    <lineage>
        <taxon>Bacteria</taxon>
        <taxon>Pseudomonadati</taxon>
        <taxon>Pseudomonadota</taxon>
        <taxon>Betaproteobacteria</taxon>
        <taxon>Nitrosomonadales</taxon>
        <taxon>Sterolibacteriaceae</taxon>
        <taxon>Candidatus Methylophosphatis</taxon>
    </lineage>
</organism>
<feature type="binding site" evidence="5">
    <location>
        <begin position="14"/>
        <end position="19"/>
    </location>
    <ligand>
        <name>ATP</name>
        <dbReference type="ChEBI" id="CHEBI:30616"/>
    </ligand>
</feature>
<dbReference type="AlphaFoldDB" id="A0A9D7E4B8"/>
<comment type="function">
    <text evidence="5">Catalyzes the phosphorylation of the 3'-hydroxyl group of dephosphocoenzyme A to form coenzyme A.</text>
</comment>
<dbReference type="Pfam" id="PF01121">
    <property type="entry name" value="CoaE"/>
    <property type="match status" value="1"/>
</dbReference>
<dbReference type="GO" id="GO:0004140">
    <property type="term" value="F:dephospho-CoA kinase activity"/>
    <property type="evidence" value="ECO:0007669"/>
    <property type="project" value="UniProtKB-UniRule"/>
</dbReference>
<dbReference type="PANTHER" id="PTHR10695">
    <property type="entry name" value="DEPHOSPHO-COA KINASE-RELATED"/>
    <property type="match status" value="1"/>
</dbReference>
<proteinExistence type="inferred from homology"/>
<keyword evidence="5 7" id="KW-0808">Transferase</keyword>
<dbReference type="GO" id="GO:0005524">
    <property type="term" value="F:ATP binding"/>
    <property type="evidence" value="ECO:0007669"/>
    <property type="project" value="UniProtKB-UniRule"/>
</dbReference>
<dbReference type="HAMAP" id="MF_00376">
    <property type="entry name" value="Dephospho_CoA_kinase"/>
    <property type="match status" value="1"/>
</dbReference>
<evidence type="ECO:0000313" key="8">
    <source>
        <dbReference type="Proteomes" id="UP000807785"/>
    </source>
</evidence>
<dbReference type="NCBIfam" id="TIGR00152">
    <property type="entry name" value="dephospho-CoA kinase"/>
    <property type="match status" value="1"/>
</dbReference>
<keyword evidence="2 5" id="KW-0547">Nucleotide-binding</keyword>
<comment type="caution">
    <text evidence="7">The sequence shown here is derived from an EMBL/GenBank/DDBJ whole genome shotgun (WGS) entry which is preliminary data.</text>
</comment>
<evidence type="ECO:0000256" key="3">
    <source>
        <dbReference type="ARBA" id="ARBA00022840"/>
    </source>
</evidence>
<evidence type="ECO:0000256" key="4">
    <source>
        <dbReference type="ARBA" id="ARBA00022993"/>
    </source>
</evidence>
<dbReference type="PROSITE" id="PS51219">
    <property type="entry name" value="DPCK"/>
    <property type="match status" value="1"/>
</dbReference>
<dbReference type="GO" id="GO:0005737">
    <property type="term" value="C:cytoplasm"/>
    <property type="evidence" value="ECO:0007669"/>
    <property type="project" value="UniProtKB-SubCell"/>
</dbReference>
<reference evidence="7" key="1">
    <citation type="submission" date="2020-10" db="EMBL/GenBank/DDBJ databases">
        <title>Connecting structure to function with the recovery of over 1000 high-quality activated sludge metagenome-assembled genomes encoding full-length rRNA genes using long-read sequencing.</title>
        <authorList>
            <person name="Singleton C.M."/>
            <person name="Petriglieri F."/>
            <person name="Kristensen J.M."/>
            <person name="Kirkegaard R.H."/>
            <person name="Michaelsen T.Y."/>
            <person name="Andersen M.H."/>
            <person name="Karst S.M."/>
            <person name="Dueholm M.S."/>
            <person name="Nielsen P.H."/>
            <person name="Albertsen M."/>
        </authorList>
    </citation>
    <scope>NUCLEOTIDE SEQUENCE</scope>
    <source>
        <strain evidence="7">Bjer_18-Q3-R1-45_BAT3C.347</strain>
    </source>
</reference>
<dbReference type="Gene3D" id="3.40.50.300">
    <property type="entry name" value="P-loop containing nucleotide triphosphate hydrolases"/>
    <property type="match status" value="1"/>
</dbReference>
<dbReference type="EMBL" id="JADJEV010000004">
    <property type="protein sequence ID" value="MBK6973949.1"/>
    <property type="molecule type" value="Genomic_DNA"/>
</dbReference>
<sequence length="208" mass="22004">MKRPFTVGLTGGIGSGKSFAAELFRGHGAALVDTDIIARELTRPGGAAMPAIRAAFGTALIDAQGALDRAAMRELAFADPAQRTRLEAILHPLIRAESAAQVDAADAPYVMLVVPLLVESGTYRGRVDRVLVVDCSEQTQVDRVIARNGLTAAAVRAIMAAQATRAQRLAAADDVIDNDSDLDSLRRQVAALDCAYRRLAEGRTAPVL</sequence>
<dbReference type="SUPFAM" id="SSF52540">
    <property type="entry name" value="P-loop containing nucleoside triphosphate hydrolases"/>
    <property type="match status" value="1"/>
</dbReference>
<evidence type="ECO:0000256" key="6">
    <source>
        <dbReference type="NCBIfam" id="TIGR00152"/>
    </source>
</evidence>
<evidence type="ECO:0000256" key="2">
    <source>
        <dbReference type="ARBA" id="ARBA00022741"/>
    </source>
</evidence>
<protein>
    <recommendedName>
        <fullName evidence="5 6">Dephospho-CoA kinase</fullName>
        <ecNumber evidence="5 6">2.7.1.24</ecNumber>
    </recommendedName>
    <alternativeName>
        <fullName evidence="5">Dephosphocoenzyme A kinase</fullName>
    </alternativeName>
</protein>
<accession>A0A9D7E4B8</accession>
<comment type="catalytic activity">
    <reaction evidence="5">
        <text>3'-dephospho-CoA + ATP = ADP + CoA + H(+)</text>
        <dbReference type="Rhea" id="RHEA:18245"/>
        <dbReference type="ChEBI" id="CHEBI:15378"/>
        <dbReference type="ChEBI" id="CHEBI:30616"/>
        <dbReference type="ChEBI" id="CHEBI:57287"/>
        <dbReference type="ChEBI" id="CHEBI:57328"/>
        <dbReference type="ChEBI" id="CHEBI:456216"/>
        <dbReference type="EC" id="2.7.1.24"/>
    </reaction>
</comment>
<dbReference type="Proteomes" id="UP000807785">
    <property type="component" value="Unassembled WGS sequence"/>
</dbReference>
<dbReference type="InterPro" id="IPR001977">
    <property type="entry name" value="Depp_CoAkinase"/>
</dbReference>
<dbReference type="InterPro" id="IPR027417">
    <property type="entry name" value="P-loop_NTPase"/>
</dbReference>
<comment type="subcellular location">
    <subcellularLocation>
        <location evidence="5">Cytoplasm</location>
    </subcellularLocation>
</comment>